<dbReference type="InterPro" id="IPR058610">
    <property type="entry name" value="WIT1_2_N"/>
</dbReference>
<dbReference type="SUPFAM" id="SSF57997">
    <property type="entry name" value="Tropomyosin"/>
    <property type="match status" value="1"/>
</dbReference>
<dbReference type="OrthoDB" id="1936068at2759"/>
<feature type="coiled-coil region" evidence="1">
    <location>
        <begin position="110"/>
        <end position="175"/>
    </location>
</feature>
<evidence type="ECO:0000256" key="1">
    <source>
        <dbReference type="SAM" id="Coils"/>
    </source>
</evidence>
<feature type="transmembrane region" description="Helical" evidence="3">
    <location>
        <begin position="661"/>
        <end position="681"/>
    </location>
</feature>
<reference evidence="6" key="1">
    <citation type="journal article" date="2020" name="Nat. Commun.">
        <title>Genome sequence of the cluster root forming white lupin.</title>
        <authorList>
            <person name="Hufnagel B."/>
            <person name="Marques A."/>
            <person name="Soriano A."/>
            <person name="Marques L."/>
            <person name="Divol F."/>
            <person name="Doumas P."/>
            <person name="Sallet E."/>
            <person name="Mancinotti D."/>
            <person name="Carrere S."/>
            <person name="Marande W."/>
            <person name="Arribat S."/>
            <person name="Keller J."/>
            <person name="Huneau C."/>
            <person name="Blein T."/>
            <person name="Aime D."/>
            <person name="Laguerre M."/>
            <person name="Taylor J."/>
            <person name="Schubert V."/>
            <person name="Nelson M."/>
            <person name="Geu-Flores F."/>
            <person name="Crespi M."/>
            <person name="Gallardo-Guerrero K."/>
            <person name="Delaux P.-M."/>
            <person name="Salse J."/>
            <person name="Berges H."/>
            <person name="Guyot R."/>
            <person name="Gouzy J."/>
            <person name="Peret B."/>
        </authorList>
    </citation>
    <scope>NUCLEOTIDE SEQUENCE [LARGE SCALE GENOMIC DNA]</scope>
    <source>
        <strain evidence="6">cv. Amiga</strain>
    </source>
</reference>
<evidence type="ECO:0000313" key="6">
    <source>
        <dbReference type="Proteomes" id="UP000447434"/>
    </source>
</evidence>
<dbReference type="Proteomes" id="UP000447434">
    <property type="component" value="Chromosome 10"/>
</dbReference>
<organism evidence="5 6">
    <name type="scientific">Lupinus albus</name>
    <name type="common">White lupine</name>
    <name type="synonym">Lupinus termis</name>
    <dbReference type="NCBI Taxonomy" id="3870"/>
    <lineage>
        <taxon>Eukaryota</taxon>
        <taxon>Viridiplantae</taxon>
        <taxon>Streptophyta</taxon>
        <taxon>Embryophyta</taxon>
        <taxon>Tracheophyta</taxon>
        <taxon>Spermatophyta</taxon>
        <taxon>Magnoliopsida</taxon>
        <taxon>eudicotyledons</taxon>
        <taxon>Gunneridae</taxon>
        <taxon>Pentapetalae</taxon>
        <taxon>rosids</taxon>
        <taxon>fabids</taxon>
        <taxon>Fabales</taxon>
        <taxon>Fabaceae</taxon>
        <taxon>Papilionoideae</taxon>
        <taxon>50 kb inversion clade</taxon>
        <taxon>genistoids sensu lato</taxon>
        <taxon>core genistoids</taxon>
        <taxon>Genisteae</taxon>
        <taxon>Lupinus</taxon>
    </lineage>
</organism>
<dbReference type="InterPro" id="IPR039976">
    <property type="entry name" value="WIT1/WIT2"/>
</dbReference>
<protein>
    <recommendedName>
        <fullName evidence="4">WIT1/2 N-terminal helical bundle domain-containing protein</fullName>
    </recommendedName>
</protein>
<sequence>MDKYSDDAQDRLYAAEAPFSKLFSLEDEGFSSKGNDMQEMEIAQLALTEIDFRLAYSSEKLVNLHVLYIYLLAQENDLEATDSKNSGILTNFFEKAMTFDLLSGILDSEVRELDNFMDTLQEEIVDARHKIFSCRHFTEVFFMMGKKLHDSEESVKQFQQQLLELKIQSSQLQKVLVAFQDESWEIGKALNLSENDQLVDMKSKSNHQLVENRRYILRMLEKSLSRELELEKKLAELRKNEELKLKLHYTEQVAFHMEEAAEVIWGRFLEADNAAEVLMGISKGLIGRVQITEFNLNGSIQRENDLNSKVQTLIELLKTKDAALEKLERSHIQNTKENSAEVLALRKKVLFLEEERKDFEFRLNAVIEENDSSHEQLIEMENFVESLKENIDIAENRAESAEAKITQLSETNLELTEELNFLKGSASTAEKKVGSLEKQLRELDLQLQNAKVSSEASQEQQNMLYSAIWDMEILIEELKSKVAKAESYKENAEEKFTIVSKTNVKLNKELDLLRSKMVSLKTSLDHATNSKISSAKEINTRSKVIMDMVMQLATDRERINKQLDALKRENKSLEEKLKDTKIGTPLNACNNGINNRNEDQASNIDSSNGSCAKSSDEEGTDTCNKTFQAGTFVGEPSEGASSETQSGSSISANKSANWRKLIFLLVTMIVPLVSVLALCLFDKETFSFLRTFDY</sequence>
<feature type="region of interest" description="Disordered" evidence="2">
    <location>
        <begin position="587"/>
        <end position="618"/>
    </location>
</feature>
<dbReference type="PANTHER" id="PTHR35705">
    <property type="entry name" value="WPP DOMAIN-INTERACTING TAIL-ANCHORED PROTEIN 1"/>
    <property type="match status" value="1"/>
</dbReference>
<feature type="coiled-coil region" evidence="1">
    <location>
        <begin position="549"/>
        <end position="583"/>
    </location>
</feature>
<evidence type="ECO:0000256" key="2">
    <source>
        <dbReference type="SAM" id="MobiDB-lite"/>
    </source>
</evidence>
<feature type="domain" description="WIT1/2 N-terminal helical bundle" evidence="4">
    <location>
        <begin position="42"/>
        <end position="179"/>
    </location>
</feature>
<feature type="coiled-coil region" evidence="1">
    <location>
        <begin position="377"/>
        <end position="495"/>
    </location>
</feature>
<comment type="caution">
    <text evidence="5">The sequence shown here is derived from an EMBL/GenBank/DDBJ whole genome shotgun (WGS) entry which is preliminary data.</text>
</comment>
<keyword evidence="6" id="KW-1185">Reference proteome</keyword>
<dbReference type="AlphaFoldDB" id="A0A6A4PWD7"/>
<feature type="compositionally biased region" description="Polar residues" evidence="2">
    <location>
        <begin position="587"/>
        <end position="613"/>
    </location>
</feature>
<dbReference type="EMBL" id="WOCE01000010">
    <property type="protein sequence ID" value="KAE9605626.1"/>
    <property type="molecule type" value="Genomic_DNA"/>
</dbReference>
<accession>A0A6A4PWD7</accession>
<dbReference type="PANTHER" id="PTHR35705:SF2">
    <property type="entry name" value="WPP DOMAIN-INTERACTING TAIL-ANCHORED PROTEIN 2"/>
    <property type="match status" value="1"/>
</dbReference>
<gene>
    <name evidence="5" type="ORF">Lalb_Chr10g0099321</name>
</gene>
<evidence type="ECO:0000259" key="4">
    <source>
        <dbReference type="Pfam" id="PF26581"/>
    </source>
</evidence>
<evidence type="ECO:0000313" key="5">
    <source>
        <dbReference type="EMBL" id="KAE9605626.1"/>
    </source>
</evidence>
<evidence type="ECO:0000256" key="3">
    <source>
        <dbReference type="SAM" id="Phobius"/>
    </source>
</evidence>
<dbReference type="Pfam" id="PF26581">
    <property type="entry name" value="WIT1_2_N"/>
    <property type="match status" value="1"/>
</dbReference>
<keyword evidence="3" id="KW-1133">Transmembrane helix</keyword>
<keyword evidence="3" id="KW-0472">Membrane</keyword>
<name>A0A6A4PWD7_LUPAL</name>
<keyword evidence="1" id="KW-0175">Coiled coil</keyword>
<proteinExistence type="predicted"/>
<keyword evidence="3" id="KW-0812">Transmembrane</keyword>